<evidence type="ECO:0000313" key="3">
    <source>
        <dbReference type="EMBL" id="QES50957.1"/>
    </source>
</evidence>
<feature type="region of interest" description="Disordered" evidence="1">
    <location>
        <begin position="1"/>
        <end position="69"/>
    </location>
</feature>
<dbReference type="Proteomes" id="UP000325211">
    <property type="component" value="Chromosome"/>
</dbReference>
<proteinExistence type="predicted"/>
<evidence type="ECO:0000313" key="4">
    <source>
        <dbReference type="Proteomes" id="UP000325211"/>
    </source>
</evidence>
<gene>
    <name evidence="3" type="ORF">DEJ50_27090</name>
</gene>
<accession>A0A5P2D9S9</accession>
<feature type="compositionally biased region" description="Low complexity" evidence="1">
    <location>
        <begin position="32"/>
        <end position="60"/>
    </location>
</feature>
<sequence length="328" mass="32341">MVPGSSAGPAVSGPGAEPSSGAAVLGPAPAVSGLSAEPGSGAAGLGPASPVRGPSAEPGSGAAGLGRAPAVPGPSVEAGLAPAVAGPVAGADGRRNLVAAVLCGVLGLVLVCGAGVAAWQDHRDAARPPSAEEQYRRAGTLWHETPVDVLFPPRLDTDGAGPGGADRAWTRIAVAPDADCPAALPADWQQALAGSGCTRVLRATYTDVTRSTLVTVGLVFTPAEAGAEAVSGLRDRLPMPSGLGFDAEQRAAWTVSVRSDAPVVVYAVSAFTDGRAVKRPLTAEEAMNPETEGAVARAGLGHAVRAVAGAVEKSLGARVAPPSPEPKR</sequence>
<dbReference type="EMBL" id="CP029190">
    <property type="protein sequence ID" value="QES50957.1"/>
    <property type="molecule type" value="Genomic_DNA"/>
</dbReference>
<protein>
    <submittedName>
        <fullName evidence="3">Uncharacterized protein</fullName>
    </submittedName>
</protein>
<feature type="transmembrane region" description="Helical" evidence="2">
    <location>
        <begin position="97"/>
        <end position="119"/>
    </location>
</feature>
<keyword evidence="2" id="KW-0812">Transmembrane</keyword>
<feature type="compositionally biased region" description="Low complexity" evidence="1">
    <location>
        <begin position="1"/>
        <end position="24"/>
    </location>
</feature>
<organism evidence="3 4">
    <name type="scientific">Streptomyces venezuelae</name>
    <dbReference type="NCBI Taxonomy" id="54571"/>
    <lineage>
        <taxon>Bacteria</taxon>
        <taxon>Bacillati</taxon>
        <taxon>Actinomycetota</taxon>
        <taxon>Actinomycetes</taxon>
        <taxon>Kitasatosporales</taxon>
        <taxon>Streptomycetaceae</taxon>
        <taxon>Streptomyces</taxon>
    </lineage>
</organism>
<evidence type="ECO:0000256" key="1">
    <source>
        <dbReference type="SAM" id="MobiDB-lite"/>
    </source>
</evidence>
<keyword evidence="2" id="KW-0472">Membrane</keyword>
<keyword evidence="2" id="KW-1133">Transmembrane helix</keyword>
<evidence type="ECO:0000256" key="2">
    <source>
        <dbReference type="SAM" id="Phobius"/>
    </source>
</evidence>
<name>A0A5P2D9S9_STRVZ</name>
<reference evidence="3 4" key="1">
    <citation type="submission" date="2018-05" db="EMBL/GenBank/DDBJ databases">
        <title>Streptomyces venezuelae.</title>
        <authorList>
            <person name="Kim W."/>
            <person name="Lee N."/>
            <person name="Cho B.-K."/>
        </authorList>
    </citation>
    <scope>NUCLEOTIDE SEQUENCE [LARGE SCALE GENOMIC DNA]</scope>
    <source>
        <strain evidence="3 4">ATCC 21782</strain>
    </source>
</reference>
<dbReference type="AlphaFoldDB" id="A0A5P2D9S9"/>